<evidence type="ECO:0000256" key="2">
    <source>
        <dbReference type="SAM" id="Phobius"/>
    </source>
</evidence>
<dbReference type="EMBL" id="AVGG01000007">
    <property type="protein sequence ID" value="ESU28403.1"/>
    <property type="molecule type" value="Genomic_DNA"/>
</dbReference>
<keyword evidence="2" id="KW-0812">Transmembrane</keyword>
<dbReference type="OrthoDB" id="9787225at2"/>
<accession>V6SNX8</accession>
<evidence type="ECO:0008006" key="5">
    <source>
        <dbReference type="Google" id="ProtNLM"/>
    </source>
</evidence>
<feature type="compositionally biased region" description="Low complexity" evidence="1">
    <location>
        <begin position="46"/>
        <end position="58"/>
    </location>
</feature>
<organism evidence="3 4">
    <name type="scientific">Flavobacterium limnosediminis JC2902</name>
    <dbReference type="NCBI Taxonomy" id="1341181"/>
    <lineage>
        <taxon>Bacteria</taxon>
        <taxon>Pseudomonadati</taxon>
        <taxon>Bacteroidota</taxon>
        <taxon>Flavobacteriia</taxon>
        <taxon>Flavobacteriales</taxon>
        <taxon>Flavobacteriaceae</taxon>
        <taxon>Flavobacterium</taxon>
    </lineage>
</organism>
<keyword evidence="2" id="KW-0472">Membrane</keyword>
<reference evidence="3 4" key="1">
    <citation type="submission" date="2013-08" db="EMBL/GenBank/DDBJ databases">
        <title>Flavobacterium limnosediminis JC2902 genome sequencing.</title>
        <authorList>
            <person name="Lee K."/>
            <person name="Yi H."/>
            <person name="Park S."/>
            <person name="Chun J."/>
        </authorList>
    </citation>
    <scope>NUCLEOTIDE SEQUENCE [LARGE SCALE GENOMIC DNA]</scope>
    <source>
        <strain evidence="3 4">JC2902</strain>
    </source>
</reference>
<dbReference type="eggNOG" id="ENOG502ZYAX">
    <property type="taxonomic scope" value="Bacteria"/>
</dbReference>
<evidence type="ECO:0000313" key="4">
    <source>
        <dbReference type="Proteomes" id="UP000018004"/>
    </source>
</evidence>
<evidence type="ECO:0000256" key="1">
    <source>
        <dbReference type="SAM" id="MobiDB-lite"/>
    </source>
</evidence>
<dbReference type="PATRIC" id="fig|1341181.4.peg.1735"/>
<proteinExistence type="predicted"/>
<name>V6SNX8_9FLAO</name>
<dbReference type="STRING" id="1341181.FLJC2902T_17620"/>
<feature type="transmembrane region" description="Helical" evidence="2">
    <location>
        <begin position="6"/>
        <end position="24"/>
    </location>
</feature>
<dbReference type="RefSeq" id="WP_023579386.1">
    <property type="nucleotide sequence ID" value="NZ_AVGG01000007.1"/>
</dbReference>
<dbReference type="AlphaFoldDB" id="V6SNX8"/>
<keyword evidence="2" id="KW-1133">Transmembrane helix</keyword>
<protein>
    <recommendedName>
        <fullName evidence="5">Peptidoglycan binding-like domain-containing protein</fullName>
    </recommendedName>
</protein>
<feature type="compositionally biased region" description="Polar residues" evidence="1">
    <location>
        <begin position="33"/>
        <end position="45"/>
    </location>
</feature>
<feature type="region of interest" description="Disordered" evidence="1">
    <location>
        <begin position="32"/>
        <end position="58"/>
    </location>
</feature>
<sequence length="207" mass="22187">MKVDKSILIPAGIAVAAIGIYFLTKPKKEEQAFEQTNQGTTTPVATNGGTPPSNGTTTPTVTINKNKLLKKGVNGAESKELQKLLGVTADGIFGAQTEGALVAKKGVTQTTLNQYGTLPNINQAPIAVGSSVMVNIREGLIPKWATKMADGSFSMSDKNYYKTFKYGDEIGKIVSQTPSKNYYVVEIEFFLAPNEYVFVSAANVKKI</sequence>
<dbReference type="Proteomes" id="UP000018004">
    <property type="component" value="Unassembled WGS sequence"/>
</dbReference>
<gene>
    <name evidence="3" type="ORF">FLJC2902T_17620</name>
</gene>
<keyword evidence="4" id="KW-1185">Reference proteome</keyword>
<evidence type="ECO:0000313" key="3">
    <source>
        <dbReference type="EMBL" id="ESU28403.1"/>
    </source>
</evidence>
<comment type="caution">
    <text evidence="3">The sequence shown here is derived from an EMBL/GenBank/DDBJ whole genome shotgun (WGS) entry which is preliminary data.</text>
</comment>